<dbReference type="EMBL" id="SDIQ01000044">
    <property type="protein sequence ID" value="RXL17144.1"/>
    <property type="molecule type" value="Genomic_DNA"/>
</dbReference>
<dbReference type="RefSeq" id="WP_000212013.1">
    <property type="nucleotide sequence ID" value="NZ_MXLS01000021.1"/>
</dbReference>
<dbReference type="Proteomes" id="UP000839536">
    <property type="component" value="Unassembled WGS sequence"/>
</dbReference>
<name>A0A4Q1DIW2_SALER</name>
<sequence>MATKTTSAPDTGSERTQLFLQTIKIGENEIPREMIVGCVYVEPGKLTGPQLMLTVRDSIAYIVNKMGVKFGTILTASFGDPEGIGGQLFSEEFFVLKAPRKDDTVMVYAFSNQVRLLKEPATSPQYFVDKQPSAVVGALAPSLKVVADSFKKTSTYHLNVGEKPTQVLQDMGRDTGSMCWVSRSAINFRSLDKLANADATLTYESGNPNTKGLTISQFNILNADYEYQRQHNHRMASYDMTKGVVYSGSKDAPIKFTSNPDPMALANYNKFLMPRFDMLVEGNSLLTPGAVLKVLVHSMNQDGGLDESVPGKMVVLSATHFEDRFRYITRAQLGVVNG</sequence>
<reference evidence="1" key="1">
    <citation type="submission" date="2019-01" db="EMBL/GenBank/DDBJ databases">
        <title>Whole genome sequencing of Salmonella enterica.</title>
        <authorList>
            <person name="Cao G."/>
        </authorList>
    </citation>
    <scope>NUCLEOTIDE SEQUENCE [LARGE SCALE GENOMIC DNA]</scope>
    <source>
        <strain evidence="1">CFSAN074594</strain>
    </source>
</reference>
<evidence type="ECO:0000313" key="1">
    <source>
        <dbReference type="EMBL" id="RXL17144.1"/>
    </source>
</evidence>
<comment type="caution">
    <text evidence="1">The sequence shown here is derived from an EMBL/GenBank/DDBJ whole genome shotgun (WGS) entry which is preliminary data.</text>
</comment>
<dbReference type="AlphaFoldDB" id="A0A4Q1DIW2"/>
<accession>A0A4Q1DIW2</accession>
<organism evidence="1">
    <name type="scientific">Salmonella enterica</name>
    <name type="common">Salmonella choleraesuis</name>
    <dbReference type="NCBI Taxonomy" id="28901"/>
    <lineage>
        <taxon>Bacteria</taxon>
        <taxon>Pseudomonadati</taxon>
        <taxon>Pseudomonadota</taxon>
        <taxon>Gammaproteobacteria</taxon>
        <taxon>Enterobacterales</taxon>
        <taxon>Enterobacteriaceae</taxon>
        <taxon>Salmonella</taxon>
    </lineage>
</organism>
<protein>
    <submittedName>
        <fullName evidence="1">Phage tail tape measure protein</fullName>
    </submittedName>
</protein>
<proteinExistence type="predicted"/>
<gene>
    <name evidence="1" type="ORF">EKD96_21080</name>
</gene>